<dbReference type="GO" id="GO:0047617">
    <property type="term" value="F:fatty acyl-CoA hydrolase activity"/>
    <property type="evidence" value="ECO:0007669"/>
    <property type="project" value="TreeGrafter"/>
</dbReference>
<name>A0A937IBR5_9GAMM</name>
<dbReference type="SUPFAM" id="SSF54637">
    <property type="entry name" value="Thioesterase/thiol ester dehydrase-isomerase"/>
    <property type="match status" value="1"/>
</dbReference>
<comment type="similarity">
    <text evidence="1">Belongs to the 4-hydroxybenzoyl-CoA thioesterase family.</text>
</comment>
<dbReference type="CDD" id="cd00586">
    <property type="entry name" value="4HBT"/>
    <property type="match status" value="1"/>
</dbReference>
<dbReference type="NCBIfam" id="TIGR00051">
    <property type="entry name" value="YbgC/FadM family acyl-CoA thioesterase"/>
    <property type="match status" value="1"/>
</dbReference>
<dbReference type="PANTHER" id="PTHR31793">
    <property type="entry name" value="4-HYDROXYBENZOYL-COA THIOESTERASE FAMILY MEMBER"/>
    <property type="match status" value="1"/>
</dbReference>
<evidence type="ECO:0000313" key="4">
    <source>
        <dbReference type="Proteomes" id="UP000711391"/>
    </source>
</evidence>
<evidence type="ECO:0000313" key="3">
    <source>
        <dbReference type="EMBL" id="MBL6818283.1"/>
    </source>
</evidence>
<organism evidence="3 4">
    <name type="scientific">SAR86 cluster bacterium</name>
    <dbReference type="NCBI Taxonomy" id="2030880"/>
    <lineage>
        <taxon>Bacteria</taxon>
        <taxon>Pseudomonadati</taxon>
        <taxon>Pseudomonadota</taxon>
        <taxon>Gammaproteobacteria</taxon>
        <taxon>SAR86 cluster</taxon>
    </lineage>
</organism>
<evidence type="ECO:0000256" key="1">
    <source>
        <dbReference type="ARBA" id="ARBA00005953"/>
    </source>
</evidence>
<reference evidence="3" key="1">
    <citation type="submission" date="2020-10" db="EMBL/GenBank/DDBJ databases">
        <title>Microbiome of the Black Sea water column analyzed by genome centric metagenomics.</title>
        <authorList>
            <person name="Cabello-Yeves P.J."/>
            <person name="Callieri C."/>
            <person name="Picazo A."/>
            <person name="Mehrshad M."/>
            <person name="Haro-Moreno J.M."/>
            <person name="Roda-Garcia J."/>
            <person name="Dzembekova N."/>
            <person name="Slabakova V."/>
            <person name="Slabakova N."/>
            <person name="Moncheva S."/>
            <person name="Rodriguez-Valera F."/>
        </authorList>
    </citation>
    <scope>NUCLEOTIDE SEQUENCE</scope>
    <source>
        <strain evidence="3">BS307-5m-G50</strain>
    </source>
</reference>
<sequence>MSKTFKHKDFELTIYVEDTDFQGFVYHANYIKYFERARSDFLTKNSISQEELKKSNLVFVIKRIQIDYLNPAKLGEKLLVQTKVDKKSKARMLFHQGIKSIDTDIQICEGIVEVCLIDIETKTPKPFPNDLLLIFNSGEVNE</sequence>
<protein>
    <submittedName>
        <fullName evidence="3">YbgC/FadM family acyl-CoA thioesterase</fullName>
        <ecNumber evidence="3">3.1.2.-</ecNumber>
    </submittedName>
</protein>
<dbReference type="EMBL" id="JADHQD010000010">
    <property type="protein sequence ID" value="MBL6818283.1"/>
    <property type="molecule type" value="Genomic_DNA"/>
</dbReference>
<dbReference type="AlphaFoldDB" id="A0A937IBR5"/>
<dbReference type="Pfam" id="PF13279">
    <property type="entry name" value="4HBT_2"/>
    <property type="match status" value="1"/>
</dbReference>
<accession>A0A937IBR5</accession>
<dbReference type="PANTHER" id="PTHR31793:SF37">
    <property type="entry name" value="ACYL-COA THIOESTER HYDROLASE YBGC"/>
    <property type="match status" value="1"/>
</dbReference>
<dbReference type="EC" id="3.1.2.-" evidence="3"/>
<dbReference type="InterPro" id="IPR050563">
    <property type="entry name" value="4-hydroxybenzoyl-CoA_TE"/>
</dbReference>
<dbReference type="PIRSF" id="PIRSF003230">
    <property type="entry name" value="YbgC"/>
    <property type="match status" value="1"/>
</dbReference>
<dbReference type="InterPro" id="IPR029069">
    <property type="entry name" value="HotDog_dom_sf"/>
</dbReference>
<dbReference type="InterPro" id="IPR006684">
    <property type="entry name" value="YbgC/YbaW"/>
</dbReference>
<evidence type="ECO:0000256" key="2">
    <source>
        <dbReference type="ARBA" id="ARBA00022801"/>
    </source>
</evidence>
<dbReference type="Gene3D" id="3.10.129.10">
    <property type="entry name" value="Hotdog Thioesterase"/>
    <property type="match status" value="1"/>
</dbReference>
<keyword evidence="2 3" id="KW-0378">Hydrolase</keyword>
<gene>
    <name evidence="3" type="ORF">ISQ64_02630</name>
</gene>
<proteinExistence type="inferred from homology"/>
<dbReference type="Proteomes" id="UP000711391">
    <property type="component" value="Unassembled WGS sequence"/>
</dbReference>
<comment type="caution">
    <text evidence="3">The sequence shown here is derived from an EMBL/GenBank/DDBJ whole genome shotgun (WGS) entry which is preliminary data.</text>
</comment>